<dbReference type="EMBL" id="ATCF01000017">
    <property type="protein sequence ID" value="EPD99191.1"/>
    <property type="molecule type" value="Genomic_DNA"/>
</dbReference>
<dbReference type="Gene3D" id="1.10.10.10">
    <property type="entry name" value="Winged helix-like DNA-binding domain superfamily/Winged helix DNA-binding domain"/>
    <property type="match status" value="1"/>
</dbReference>
<comment type="similarity">
    <text evidence="1">Belongs to the LysR transcriptional regulatory family.</text>
</comment>
<dbReference type="PANTHER" id="PTHR30118:SF15">
    <property type="entry name" value="TRANSCRIPTIONAL REGULATORY PROTEIN"/>
    <property type="match status" value="1"/>
</dbReference>
<accession>S3BFJ8</accession>
<dbReference type="Gene3D" id="3.40.190.10">
    <property type="entry name" value="Periplasmic binding protein-like II"/>
    <property type="match status" value="2"/>
</dbReference>
<dbReference type="GO" id="GO:0003700">
    <property type="term" value="F:DNA-binding transcription factor activity"/>
    <property type="evidence" value="ECO:0007669"/>
    <property type="project" value="InterPro"/>
</dbReference>
<keyword evidence="7" id="KW-1185">Reference proteome</keyword>
<dbReference type="Pfam" id="PF03466">
    <property type="entry name" value="LysR_substrate"/>
    <property type="match status" value="1"/>
</dbReference>
<sequence length="327" mass="37021">MPEFTNDLTHDDLALLLLLAEKRSLTRSAMTLAWSTPKASHRLNHARALIGDELFVRSGNSLVPTKRMEALVPTMRRALEALEGIFAEERFSPLEIDRTIIFEMVDNAAAVLLAPALPALTERAPKLKIRIRPAAGLTLENLWDGTTNLAFGFDIDRELPGDIQSATLFKSRHVAVMRRGHPLLNHPSVKAGIPVGAKVLAPYPYISISMPQWRSLRNIDLAWRAENPSPVRIETPYFLSMPYLLAQSDAYALLTREGAELLSSHLPLAILETDPADIRGWNPQIIWHRRNNADFALQWVRSEICLWFKKHPPMNPEMMLEDENRHR</sequence>
<protein>
    <recommendedName>
        <fullName evidence="5">HTH lysR-type domain-containing protein</fullName>
    </recommendedName>
</protein>
<dbReference type="eggNOG" id="COG0583">
    <property type="taxonomic scope" value="Bacteria"/>
</dbReference>
<dbReference type="SUPFAM" id="SSF46785">
    <property type="entry name" value="Winged helix' DNA-binding domain"/>
    <property type="match status" value="1"/>
</dbReference>
<dbReference type="RefSeq" id="WP_016474479.1">
    <property type="nucleotide sequence ID" value="NZ_KE150480.1"/>
</dbReference>
<dbReference type="GO" id="GO:0003677">
    <property type="term" value="F:DNA binding"/>
    <property type="evidence" value="ECO:0007669"/>
    <property type="project" value="UniProtKB-KW"/>
</dbReference>
<evidence type="ECO:0000256" key="4">
    <source>
        <dbReference type="ARBA" id="ARBA00023163"/>
    </source>
</evidence>
<dbReference type="InterPro" id="IPR005119">
    <property type="entry name" value="LysR_subst-bd"/>
</dbReference>
<dbReference type="PROSITE" id="PS50931">
    <property type="entry name" value="HTH_LYSR"/>
    <property type="match status" value="1"/>
</dbReference>
<keyword evidence="3" id="KW-0238">DNA-binding</keyword>
<dbReference type="AlphaFoldDB" id="S3BFJ8"/>
<dbReference type="STRING" id="1203554.HMPREF1476_01228"/>
<dbReference type="InterPro" id="IPR050389">
    <property type="entry name" value="LysR-type_TF"/>
</dbReference>
<keyword evidence="4" id="KW-0804">Transcription</keyword>
<evidence type="ECO:0000256" key="3">
    <source>
        <dbReference type="ARBA" id="ARBA00023125"/>
    </source>
</evidence>
<dbReference type="Proteomes" id="UP000014400">
    <property type="component" value="Unassembled WGS sequence"/>
</dbReference>
<dbReference type="InterPro" id="IPR000847">
    <property type="entry name" value="LysR_HTH_N"/>
</dbReference>
<dbReference type="Pfam" id="PF00126">
    <property type="entry name" value="HTH_1"/>
    <property type="match status" value="1"/>
</dbReference>
<gene>
    <name evidence="6" type="ORF">HMPREF1476_01228</name>
</gene>
<dbReference type="PATRIC" id="fig|1203554.3.peg.1286"/>
<name>S3BFJ8_9BURK</name>
<dbReference type="SUPFAM" id="SSF53850">
    <property type="entry name" value="Periplasmic binding protein-like II"/>
    <property type="match status" value="1"/>
</dbReference>
<feature type="domain" description="HTH lysR-type" evidence="5">
    <location>
        <begin position="8"/>
        <end position="65"/>
    </location>
</feature>
<evidence type="ECO:0000256" key="1">
    <source>
        <dbReference type="ARBA" id="ARBA00009437"/>
    </source>
</evidence>
<comment type="caution">
    <text evidence="6">The sequence shown here is derived from an EMBL/GenBank/DDBJ whole genome shotgun (WGS) entry which is preliminary data.</text>
</comment>
<proteinExistence type="inferred from homology"/>
<evidence type="ECO:0000313" key="7">
    <source>
        <dbReference type="Proteomes" id="UP000014400"/>
    </source>
</evidence>
<evidence type="ECO:0000259" key="5">
    <source>
        <dbReference type="PROSITE" id="PS50931"/>
    </source>
</evidence>
<dbReference type="PANTHER" id="PTHR30118">
    <property type="entry name" value="HTH-TYPE TRANSCRIPTIONAL REGULATOR LEUO-RELATED"/>
    <property type="match status" value="1"/>
</dbReference>
<evidence type="ECO:0000313" key="6">
    <source>
        <dbReference type="EMBL" id="EPD99191.1"/>
    </source>
</evidence>
<dbReference type="InterPro" id="IPR036388">
    <property type="entry name" value="WH-like_DNA-bd_sf"/>
</dbReference>
<dbReference type="HOGENOM" id="CLU_039613_39_0_4"/>
<reference evidence="6 7" key="1">
    <citation type="submission" date="2013-04" db="EMBL/GenBank/DDBJ databases">
        <title>The Genome Sequence of Sutterella wadsworthensis HGA0223.</title>
        <authorList>
            <consortium name="The Broad Institute Genomics Platform"/>
            <person name="Earl A."/>
            <person name="Ward D."/>
            <person name="Feldgarden M."/>
            <person name="Gevers D."/>
            <person name="Schmidt T.M."/>
            <person name="Dover J."/>
            <person name="Dai D."/>
            <person name="Walker B."/>
            <person name="Young S."/>
            <person name="Zeng Q."/>
            <person name="Gargeya S."/>
            <person name="Fitzgerald M."/>
            <person name="Haas B."/>
            <person name="Abouelleil A."/>
            <person name="Allen A.W."/>
            <person name="Alvarado L."/>
            <person name="Arachchi H.M."/>
            <person name="Berlin A.M."/>
            <person name="Chapman S.B."/>
            <person name="Gainer-Dewar J."/>
            <person name="Goldberg J."/>
            <person name="Griggs A."/>
            <person name="Gujja S."/>
            <person name="Hansen M."/>
            <person name="Howarth C."/>
            <person name="Imamovic A."/>
            <person name="Ireland A."/>
            <person name="Larimer J."/>
            <person name="McCowan C."/>
            <person name="Murphy C."/>
            <person name="Pearson M."/>
            <person name="Poon T.W."/>
            <person name="Priest M."/>
            <person name="Roberts A."/>
            <person name="Saif S."/>
            <person name="Shea T."/>
            <person name="Sisk P."/>
            <person name="Sykes S."/>
            <person name="Wortman J."/>
            <person name="Nusbaum C."/>
            <person name="Birren B."/>
        </authorList>
    </citation>
    <scope>NUCLEOTIDE SEQUENCE [LARGE SCALE GENOMIC DNA]</scope>
    <source>
        <strain evidence="6 7">HGA0223</strain>
    </source>
</reference>
<organism evidence="6 7">
    <name type="scientific">Sutterella wadsworthensis HGA0223</name>
    <dbReference type="NCBI Taxonomy" id="1203554"/>
    <lineage>
        <taxon>Bacteria</taxon>
        <taxon>Pseudomonadati</taxon>
        <taxon>Pseudomonadota</taxon>
        <taxon>Betaproteobacteria</taxon>
        <taxon>Burkholderiales</taxon>
        <taxon>Sutterellaceae</taxon>
        <taxon>Sutterella</taxon>
    </lineage>
</organism>
<evidence type="ECO:0000256" key="2">
    <source>
        <dbReference type="ARBA" id="ARBA00023015"/>
    </source>
</evidence>
<keyword evidence="2" id="KW-0805">Transcription regulation</keyword>
<dbReference type="InterPro" id="IPR036390">
    <property type="entry name" value="WH_DNA-bd_sf"/>
</dbReference>